<evidence type="ECO:0000313" key="1">
    <source>
        <dbReference type="EMBL" id="TCL67420.1"/>
    </source>
</evidence>
<dbReference type="Proteomes" id="UP000295008">
    <property type="component" value="Unassembled WGS sequence"/>
</dbReference>
<dbReference type="EMBL" id="SLUN01000014">
    <property type="protein sequence ID" value="TCL67420.1"/>
    <property type="molecule type" value="Genomic_DNA"/>
</dbReference>
<proteinExistence type="predicted"/>
<name>A0A4R1RND7_HYDET</name>
<organism evidence="1 2">
    <name type="scientific">Hydrogenispora ethanolica</name>
    <dbReference type="NCBI Taxonomy" id="1082276"/>
    <lineage>
        <taxon>Bacteria</taxon>
        <taxon>Bacillati</taxon>
        <taxon>Bacillota</taxon>
        <taxon>Hydrogenispora</taxon>
    </lineage>
</organism>
<keyword evidence="2" id="KW-1185">Reference proteome</keyword>
<sequence length="177" mass="19968">MGFTEKNSTVSPGFNPYSRVDGAFADPTPHRTVRSRRRTHCFHHAHRNIHRDFRRGNPLWLPHVWLPHAWLPHAWLPHTRLPITSGIMCLPVPWVFEIVAIACSTGAGTMIACSTGAGTGACPYHCHDFDDSVAVIRHDDKFMDGKTAIMLGDFIPNRCHHPPCFIQDHCPVFIFAQ</sequence>
<gene>
    <name evidence="1" type="ORF">EDC14_1014110</name>
</gene>
<evidence type="ECO:0000313" key="2">
    <source>
        <dbReference type="Proteomes" id="UP000295008"/>
    </source>
</evidence>
<reference evidence="1 2" key="1">
    <citation type="submission" date="2019-03" db="EMBL/GenBank/DDBJ databases">
        <title>Genomic Encyclopedia of Type Strains, Phase IV (KMG-IV): sequencing the most valuable type-strain genomes for metagenomic binning, comparative biology and taxonomic classification.</title>
        <authorList>
            <person name="Goeker M."/>
        </authorList>
    </citation>
    <scope>NUCLEOTIDE SEQUENCE [LARGE SCALE GENOMIC DNA]</scope>
    <source>
        <strain evidence="1 2">LX-B</strain>
    </source>
</reference>
<accession>A0A4R1RND7</accession>
<dbReference type="AlphaFoldDB" id="A0A4R1RND7"/>
<protein>
    <submittedName>
        <fullName evidence="1">Uncharacterized protein</fullName>
    </submittedName>
</protein>
<comment type="caution">
    <text evidence="1">The sequence shown here is derived from an EMBL/GenBank/DDBJ whole genome shotgun (WGS) entry which is preliminary data.</text>
</comment>